<feature type="transmembrane region" description="Helical" evidence="8">
    <location>
        <begin position="305"/>
        <end position="325"/>
    </location>
</feature>
<dbReference type="EMBL" id="JAMZFT010000001">
    <property type="protein sequence ID" value="MCP1335901.1"/>
    <property type="molecule type" value="Genomic_DNA"/>
</dbReference>
<feature type="domain" description="Methanolan biosynthesis EpsI" evidence="9">
    <location>
        <begin position="313"/>
        <end position="511"/>
    </location>
</feature>
<feature type="transmembrane region" description="Helical" evidence="8">
    <location>
        <begin position="55"/>
        <end position="72"/>
    </location>
</feature>
<feature type="transmembrane region" description="Helical" evidence="8">
    <location>
        <begin position="261"/>
        <end position="284"/>
    </location>
</feature>
<name>A0A9J6PA64_9PROT</name>
<feature type="transmembrane region" description="Helical" evidence="8">
    <location>
        <begin position="139"/>
        <end position="157"/>
    </location>
</feature>
<dbReference type="GO" id="GO:0005886">
    <property type="term" value="C:plasma membrane"/>
    <property type="evidence" value="ECO:0007669"/>
    <property type="project" value="UniProtKB-SubCell"/>
</dbReference>
<feature type="transmembrane region" description="Helical" evidence="8">
    <location>
        <begin position="84"/>
        <end position="102"/>
    </location>
</feature>
<dbReference type="Pfam" id="PF09721">
    <property type="entry name" value="Exosortase_EpsH"/>
    <property type="match status" value="1"/>
</dbReference>
<evidence type="ECO:0000256" key="8">
    <source>
        <dbReference type="SAM" id="Phobius"/>
    </source>
</evidence>
<evidence type="ECO:0000313" key="11">
    <source>
        <dbReference type="Proteomes" id="UP001055804"/>
    </source>
</evidence>
<dbReference type="GO" id="GO:0008233">
    <property type="term" value="F:peptidase activity"/>
    <property type="evidence" value="ECO:0007669"/>
    <property type="project" value="UniProtKB-KW"/>
</dbReference>
<keyword evidence="4 8" id="KW-0812">Transmembrane</keyword>
<dbReference type="NCBIfam" id="TIGR03109">
    <property type="entry name" value="exosort_XrtA"/>
    <property type="match status" value="1"/>
</dbReference>
<feature type="transmembrane region" description="Helical" evidence="8">
    <location>
        <begin position="196"/>
        <end position="216"/>
    </location>
</feature>
<dbReference type="RefSeq" id="WP_269331828.1">
    <property type="nucleotide sequence ID" value="NZ_JAMZFT010000001.1"/>
</dbReference>
<dbReference type="NCBIfam" id="TIGR02602">
    <property type="entry name" value="8TM_EpsH"/>
    <property type="match status" value="1"/>
</dbReference>
<dbReference type="Pfam" id="PF11984">
    <property type="entry name" value="DUF3485"/>
    <property type="match status" value="1"/>
</dbReference>
<dbReference type="InterPro" id="IPR013426">
    <property type="entry name" value="EpsH-like"/>
</dbReference>
<evidence type="ECO:0000313" key="10">
    <source>
        <dbReference type="EMBL" id="MCP1335901.1"/>
    </source>
</evidence>
<keyword evidence="5 10" id="KW-0378">Hydrolase</keyword>
<evidence type="ECO:0000256" key="1">
    <source>
        <dbReference type="ARBA" id="ARBA00004651"/>
    </source>
</evidence>
<gene>
    <name evidence="10" type="primary">xrtA</name>
    <name evidence="10" type="ORF">NJQ99_05720</name>
</gene>
<evidence type="ECO:0000256" key="4">
    <source>
        <dbReference type="ARBA" id="ARBA00022692"/>
    </source>
</evidence>
<keyword evidence="7 8" id="KW-0472">Membrane</keyword>
<proteinExistence type="predicted"/>
<dbReference type="NCBIfam" id="TIGR02914">
    <property type="entry name" value="EpsI_fam"/>
    <property type="match status" value="1"/>
</dbReference>
<dbReference type="InterPro" id="IPR026392">
    <property type="entry name" value="Exo/Archaeosortase_dom"/>
</dbReference>
<feature type="transmembrane region" description="Helical" evidence="8">
    <location>
        <begin position="108"/>
        <end position="127"/>
    </location>
</feature>
<dbReference type="InterPro" id="IPR017540">
    <property type="entry name" value="Exosortase-1"/>
</dbReference>
<keyword evidence="3" id="KW-0645">Protease</keyword>
<evidence type="ECO:0000256" key="3">
    <source>
        <dbReference type="ARBA" id="ARBA00022670"/>
    </source>
</evidence>
<reference evidence="10" key="1">
    <citation type="submission" date="2022-06" db="EMBL/GenBank/DDBJ databases">
        <title>Isolation and Genomics of Futiania mangrovii gen. nov., sp. nov., a Rare and Metabolically-versatile member in the Class Alphaproteobacteria.</title>
        <authorList>
            <person name="Liu L."/>
            <person name="Huang W.-C."/>
            <person name="Pan J."/>
            <person name="Li J."/>
            <person name="Huang Y."/>
            <person name="Du H."/>
            <person name="Liu Y."/>
            <person name="Li M."/>
        </authorList>
    </citation>
    <scope>NUCLEOTIDE SEQUENCE</scope>
    <source>
        <strain evidence="10">FT118</strain>
    </source>
</reference>
<organism evidence="10 11">
    <name type="scientific">Futiania mangrovi</name>
    <dbReference type="NCBI Taxonomy" id="2959716"/>
    <lineage>
        <taxon>Bacteria</taxon>
        <taxon>Pseudomonadati</taxon>
        <taxon>Pseudomonadota</taxon>
        <taxon>Alphaproteobacteria</taxon>
        <taxon>Futianiales</taxon>
        <taxon>Futianiaceae</taxon>
        <taxon>Futiania</taxon>
    </lineage>
</organism>
<evidence type="ECO:0000256" key="7">
    <source>
        <dbReference type="ARBA" id="ARBA00023136"/>
    </source>
</evidence>
<accession>A0A9J6PA64</accession>
<keyword evidence="11" id="KW-1185">Reference proteome</keyword>
<sequence>MTAATLPDDTMARDDDLRAAWRRALITLGILVAAVLALSVPVVESLLNVWWNTATYNHCFLVVPIAAFLVWLRRERVAPLRPRVEPLALVPVAGAGVTLMLGELADINIVQHFALVGLIVSLAIFTLGREVVWELKFPLFFLFFLVPVGDQAVPFLQDITAHFAVWLLRAIDIPIFHDGIMIETPTGLFEVAEACAGIRFLIANVVIAVLFAHLAYDRWWKMAVFIGLGILIPIVANGIRAFGIIYIAYMTDNEYAVGVDHIVYGWGFFAAIMLILLFIGNLFADRRPGDMPNTPAWRMASAPRAVTPLLAGIAALAALAAPAFASYKLNRDFSAHTTPPLTAISSPAPGWTMTANPDIAWSPEFESADANYLFRFEKEGAAPVDLFIAWYTHQRHGAKVVYFANTFEQHPRWVRLETRGVRLDTGASGLPASVRTDRIGGIRPPQRLVASWYWVDGRFSSGALDAKLDQLRANLTGGEDAAAVIALSAPLEFEREEALAAIEAFLADAQPLDAWLATLAAAARPSGTN</sequence>
<evidence type="ECO:0000259" key="9">
    <source>
        <dbReference type="Pfam" id="PF11984"/>
    </source>
</evidence>
<dbReference type="NCBIfam" id="TIGR04178">
    <property type="entry name" value="exo_archaeo"/>
    <property type="match status" value="1"/>
</dbReference>
<dbReference type="GO" id="GO:0006508">
    <property type="term" value="P:proteolysis"/>
    <property type="evidence" value="ECO:0007669"/>
    <property type="project" value="UniProtKB-KW"/>
</dbReference>
<keyword evidence="6 8" id="KW-1133">Transmembrane helix</keyword>
<feature type="transmembrane region" description="Helical" evidence="8">
    <location>
        <begin position="223"/>
        <end position="249"/>
    </location>
</feature>
<evidence type="ECO:0000256" key="6">
    <source>
        <dbReference type="ARBA" id="ARBA00022989"/>
    </source>
</evidence>
<protein>
    <submittedName>
        <fullName evidence="10">Exosortase A</fullName>
        <ecNumber evidence="10">3.4.22.-</ecNumber>
    </submittedName>
</protein>
<dbReference type="EC" id="3.4.22.-" evidence="10"/>
<evidence type="ECO:0000256" key="2">
    <source>
        <dbReference type="ARBA" id="ARBA00022475"/>
    </source>
</evidence>
<feature type="transmembrane region" description="Helical" evidence="8">
    <location>
        <begin position="20"/>
        <end position="43"/>
    </location>
</feature>
<keyword evidence="2" id="KW-1003">Cell membrane</keyword>
<dbReference type="AlphaFoldDB" id="A0A9J6PA64"/>
<dbReference type="InterPro" id="IPR019127">
    <property type="entry name" value="Exosortase"/>
</dbReference>
<evidence type="ECO:0000256" key="5">
    <source>
        <dbReference type="ARBA" id="ARBA00022801"/>
    </source>
</evidence>
<comment type="subcellular location">
    <subcellularLocation>
        <location evidence="1">Cell membrane</location>
        <topology evidence="1">Multi-pass membrane protein</topology>
    </subcellularLocation>
</comment>
<dbReference type="InterPro" id="IPR014263">
    <property type="entry name" value="Methanolan_biosynth_EpsI"/>
</dbReference>
<dbReference type="Proteomes" id="UP001055804">
    <property type="component" value="Unassembled WGS sequence"/>
</dbReference>
<comment type="caution">
    <text evidence="10">The sequence shown here is derived from an EMBL/GenBank/DDBJ whole genome shotgun (WGS) entry which is preliminary data.</text>
</comment>